<keyword evidence="1" id="KW-1277">Toxin-antitoxin system</keyword>
<evidence type="ECO:0000313" key="7">
    <source>
        <dbReference type="EMBL" id="PSN86155.1"/>
    </source>
</evidence>
<keyword evidence="5" id="KW-0460">Magnesium</keyword>
<dbReference type="EMBL" id="NEXB01000118">
    <property type="protein sequence ID" value="PSN86155.1"/>
    <property type="molecule type" value="Genomic_DNA"/>
</dbReference>
<dbReference type="InterPro" id="IPR051749">
    <property type="entry name" value="PINc/VapC_TA_RNase"/>
</dbReference>
<gene>
    <name evidence="7" type="ORF">B9Q00_10560</name>
</gene>
<evidence type="ECO:0000256" key="2">
    <source>
        <dbReference type="ARBA" id="ARBA00022722"/>
    </source>
</evidence>
<sequence length="122" mass="13704">MTILDSNVILRIMRGEKEVKRFVENHSDTIGTTIFNVYELLRGKGVILDYFKGFEIYGFSESEARVAAEIYRKLKSSGKMKGEIDILIASIVKANGETIITIDKDFIEIGKIVQIDVLTPSS</sequence>
<keyword evidence="3" id="KW-0479">Metal-binding</keyword>
<proteinExistence type="predicted"/>
<evidence type="ECO:0000256" key="4">
    <source>
        <dbReference type="ARBA" id="ARBA00022801"/>
    </source>
</evidence>
<dbReference type="PANTHER" id="PTHR42740">
    <property type="entry name" value="RIBONUCLEASE VAPC3"/>
    <property type="match status" value="1"/>
</dbReference>
<comment type="caution">
    <text evidence="7">The sequence shown here is derived from an EMBL/GenBank/DDBJ whole genome shotgun (WGS) entry which is preliminary data.</text>
</comment>
<name>A0A2R6AIE6_9ARCH</name>
<dbReference type="GO" id="GO:0016787">
    <property type="term" value="F:hydrolase activity"/>
    <property type="evidence" value="ECO:0007669"/>
    <property type="project" value="UniProtKB-KW"/>
</dbReference>
<dbReference type="PANTHER" id="PTHR42740:SF1">
    <property type="entry name" value="RIBONUCLEASE VAPC3"/>
    <property type="match status" value="1"/>
</dbReference>
<dbReference type="Gene3D" id="3.40.50.1010">
    <property type="entry name" value="5'-nuclease"/>
    <property type="match status" value="1"/>
</dbReference>
<evidence type="ECO:0000259" key="6">
    <source>
        <dbReference type="Pfam" id="PF01850"/>
    </source>
</evidence>
<dbReference type="AlphaFoldDB" id="A0A2R6AIE6"/>
<dbReference type="SUPFAM" id="SSF88723">
    <property type="entry name" value="PIN domain-like"/>
    <property type="match status" value="1"/>
</dbReference>
<dbReference type="GO" id="GO:0004540">
    <property type="term" value="F:RNA nuclease activity"/>
    <property type="evidence" value="ECO:0007669"/>
    <property type="project" value="TreeGrafter"/>
</dbReference>
<organism evidence="7 8">
    <name type="scientific">Candidatus Marsarchaeota G1 archaeon OSP_C</name>
    <dbReference type="NCBI Taxonomy" id="1978154"/>
    <lineage>
        <taxon>Archaea</taxon>
        <taxon>Candidatus Marsarchaeota</taxon>
        <taxon>Candidatus Marsarchaeota group 1</taxon>
    </lineage>
</organism>
<dbReference type="GO" id="GO:0046872">
    <property type="term" value="F:metal ion binding"/>
    <property type="evidence" value="ECO:0007669"/>
    <property type="project" value="UniProtKB-KW"/>
</dbReference>
<dbReference type="Pfam" id="PF01850">
    <property type="entry name" value="PIN"/>
    <property type="match status" value="1"/>
</dbReference>
<accession>A0A2R6AIE6</accession>
<dbReference type="Proteomes" id="UP000241473">
    <property type="component" value="Unassembled WGS sequence"/>
</dbReference>
<protein>
    <submittedName>
        <fullName evidence="7">PIN domain-containing protein</fullName>
    </submittedName>
</protein>
<dbReference type="InterPro" id="IPR002716">
    <property type="entry name" value="PIN_dom"/>
</dbReference>
<keyword evidence="4" id="KW-0378">Hydrolase</keyword>
<reference evidence="7 8" key="1">
    <citation type="submission" date="2017-04" db="EMBL/GenBank/DDBJ databases">
        <title>Novel microbial lineages endemic to geothermal iron-oxide mats fill important gaps in the evolutionary history of Archaea.</title>
        <authorList>
            <person name="Jay Z.J."/>
            <person name="Beam J.P."/>
            <person name="Dlakic M."/>
            <person name="Rusch D.B."/>
            <person name="Kozubal M.A."/>
            <person name="Inskeep W.P."/>
        </authorList>
    </citation>
    <scope>NUCLEOTIDE SEQUENCE [LARGE SCALE GENOMIC DNA]</scope>
    <source>
        <strain evidence="7">OSP_C</strain>
    </source>
</reference>
<evidence type="ECO:0000256" key="1">
    <source>
        <dbReference type="ARBA" id="ARBA00022649"/>
    </source>
</evidence>
<dbReference type="CDD" id="cd09881">
    <property type="entry name" value="PIN_VapC4-5_FitB-like"/>
    <property type="match status" value="1"/>
</dbReference>
<keyword evidence="2" id="KW-0540">Nuclease</keyword>
<evidence type="ECO:0000313" key="8">
    <source>
        <dbReference type="Proteomes" id="UP000241473"/>
    </source>
</evidence>
<evidence type="ECO:0000256" key="5">
    <source>
        <dbReference type="ARBA" id="ARBA00022842"/>
    </source>
</evidence>
<dbReference type="InterPro" id="IPR029060">
    <property type="entry name" value="PIN-like_dom_sf"/>
</dbReference>
<evidence type="ECO:0000256" key="3">
    <source>
        <dbReference type="ARBA" id="ARBA00022723"/>
    </source>
</evidence>
<feature type="domain" description="PIN" evidence="6">
    <location>
        <begin position="3"/>
        <end position="111"/>
    </location>
</feature>